<reference evidence="4" key="1">
    <citation type="submission" date="2016-10" db="EMBL/GenBank/DDBJ databases">
        <authorList>
            <person name="Varghese N."/>
            <person name="Submissions S."/>
        </authorList>
    </citation>
    <scope>NUCLEOTIDE SEQUENCE [LARGE SCALE GENOMIC DNA]</scope>
    <source>
        <strain evidence="4">DSM 44234</strain>
    </source>
</reference>
<evidence type="ECO:0000256" key="2">
    <source>
        <dbReference type="SAM" id="Phobius"/>
    </source>
</evidence>
<keyword evidence="2" id="KW-1133">Transmembrane helix</keyword>
<dbReference type="GeneID" id="300998170"/>
<dbReference type="Proteomes" id="UP000182241">
    <property type="component" value="Unassembled WGS sequence"/>
</dbReference>
<keyword evidence="2" id="KW-0812">Transmembrane</keyword>
<dbReference type="RefSeq" id="WP_068520664.1">
    <property type="nucleotide sequence ID" value="NZ_CBDRGN010000003.1"/>
</dbReference>
<dbReference type="EMBL" id="FNSA01000003">
    <property type="protein sequence ID" value="SEC94816.1"/>
    <property type="molecule type" value="Genomic_DNA"/>
</dbReference>
<evidence type="ECO:0000313" key="4">
    <source>
        <dbReference type="Proteomes" id="UP000182241"/>
    </source>
</evidence>
<organism evidence="3 4">
    <name type="scientific">Tsukamurella tyrosinosolvens</name>
    <dbReference type="NCBI Taxonomy" id="57704"/>
    <lineage>
        <taxon>Bacteria</taxon>
        <taxon>Bacillati</taxon>
        <taxon>Actinomycetota</taxon>
        <taxon>Actinomycetes</taxon>
        <taxon>Mycobacteriales</taxon>
        <taxon>Tsukamurellaceae</taxon>
        <taxon>Tsukamurella</taxon>
    </lineage>
</organism>
<dbReference type="STRING" id="57704.SAMN04489793_3623"/>
<keyword evidence="2" id="KW-0472">Membrane</keyword>
<proteinExistence type="predicted"/>
<feature type="compositionally biased region" description="Polar residues" evidence="1">
    <location>
        <begin position="1"/>
        <end position="10"/>
    </location>
</feature>
<dbReference type="OrthoDB" id="4774982at2"/>
<evidence type="ECO:0000313" key="3">
    <source>
        <dbReference type="EMBL" id="SEC94816.1"/>
    </source>
</evidence>
<evidence type="ECO:0000256" key="1">
    <source>
        <dbReference type="SAM" id="MobiDB-lite"/>
    </source>
</evidence>
<gene>
    <name evidence="3" type="ORF">SAMN04489793_3623</name>
</gene>
<sequence length="183" mass="19136">MTSQDTQQRPIPNVPEGTPGRDWRAELPAPLPQGSQQPWRRHGPGSRTWVGVLTAVVLVIMAVVGIFAVSFGFATTAFEREGVVVLTPSEYVATSKTCSGARDAAGVREGSRIVFRNGSDSFDTELGAGVLRSGRCVFPFTLSSVHADPDVNYAVTVGDAQATPVAGSELASTSGTLMVSLAG</sequence>
<keyword evidence="4" id="KW-1185">Reference proteome</keyword>
<protein>
    <submittedName>
        <fullName evidence="3">Uncharacterized protein</fullName>
    </submittedName>
</protein>
<dbReference type="AlphaFoldDB" id="A0A1H4WNB9"/>
<feature type="transmembrane region" description="Helical" evidence="2">
    <location>
        <begin position="49"/>
        <end position="73"/>
    </location>
</feature>
<feature type="region of interest" description="Disordered" evidence="1">
    <location>
        <begin position="1"/>
        <end position="44"/>
    </location>
</feature>
<name>A0A1H4WNB9_TSUTY</name>
<accession>A0A1H4WNB9</accession>